<dbReference type="EMBL" id="CP061169">
    <property type="protein sequence ID" value="QPZ37835.1"/>
    <property type="molecule type" value="Genomic_DNA"/>
</dbReference>
<proteinExistence type="predicted"/>
<dbReference type="PANTHER" id="PTHR10720">
    <property type="entry name" value="HEME OXYGENASE"/>
    <property type="match status" value="1"/>
</dbReference>
<dbReference type="SUPFAM" id="SSF48613">
    <property type="entry name" value="Heme oxygenase-like"/>
    <property type="match status" value="1"/>
</dbReference>
<dbReference type="InterPro" id="IPR016053">
    <property type="entry name" value="Haem_Oase-like"/>
</dbReference>
<reference evidence="4 5" key="1">
    <citation type="submission" date="2020-12" db="EMBL/GenBank/DDBJ databases">
        <title>Microbacterium sp. HY060.</title>
        <authorList>
            <person name="Zhou J."/>
        </authorList>
    </citation>
    <scope>NUCLEOTIDE SEQUENCE [LARGE SCALE GENOMIC DNA]</scope>
    <source>
        <strain evidence="4 5">HY60</strain>
    </source>
</reference>
<keyword evidence="5" id="KW-1185">Reference proteome</keyword>
<name>A0ABX6YGL9_9MICO</name>
<gene>
    <name evidence="4" type="ORF">HCR76_13595</name>
</gene>
<accession>A0ABX6YGL9</accession>
<keyword evidence="2" id="KW-0479">Metal-binding</keyword>
<dbReference type="InterPro" id="IPR016084">
    <property type="entry name" value="Haem_Oase-like_multi-hlx"/>
</dbReference>
<dbReference type="RefSeq" id="WP_166991527.1">
    <property type="nucleotide sequence ID" value="NZ_CP061169.1"/>
</dbReference>
<dbReference type="PANTHER" id="PTHR10720:SF0">
    <property type="entry name" value="HEME OXYGENASE"/>
    <property type="match status" value="1"/>
</dbReference>
<evidence type="ECO:0000313" key="4">
    <source>
        <dbReference type="EMBL" id="QPZ37835.1"/>
    </source>
</evidence>
<protein>
    <submittedName>
        <fullName evidence="4">Biliverdin-producing heme oxygenase</fullName>
    </submittedName>
</protein>
<dbReference type="PIRSF" id="PIRSF000343">
    <property type="entry name" value="Haem_Oase"/>
    <property type="match status" value="1"/>
</dbReference>
<dbReference type="PRINTS" id="PR00088">
    <property type="entry name" value="HAEMOXYGNASE"/>
</dbReference>
<evidence type="ECO:0000256" key="3">
    <source>
        <dbReference type="ARBA" id="ARBA00023004"/>
    </source>
</evidence>
<evidence type="ECO:0000256" key="2">
    <source>
        <dbReference type="ARBA" id="ARBA00022723"/>
    </source>
</evidence>
<evidence type="ECO:0000313" key="5">
    <source>
        <dbReference type="Proteomes" id="UP000662814"/>
    </source>
</evidence>
<dbReference type="CDD" id="cd19165">
    <property type="entry name" value="HemeO"/>
    <property type="match status" value="1"/>
</dbReference>
<organism evidence="4 5">
    <name type="scientific">Paramicrobacterium chengjingii</name>
    <dbReference type="NCBI Taxonomy" id="2769067"/>
    <lineage>
        <taxon>Bacteria</taxon>
        <taxon>Bacillati</taxon>
        <taxon>Actinomycetota</taxon>
        <taxon>Actinomycetes</taxon>
        <taxon>Micrococcales</taxon>
        <taxon>Microbacteriaceae</taxon>
        <taxon>Paramicrobacterium</taxon>
    </lineage>
</organism>
<keyword evidence="1" id="KW-0349">Heme</keyword>
<keyword evidence="3" id="KW-0408">Iron</keyword>
<dbReference type="Gene3D" id="1.20.910.10">
    <property type="entry name" value="Heme oxygenase-like"/>
    <property type="match status" value="1"/>
</dbReference>
<dbReference type="InterPro" id="IPR002051">
    <property type="entry name" value="Haem_Oase"/>
</dbReference>
<dbReference type="Pfam" id="PF01126">
    <property type="entry name" value="Heme_oxygenase"/>
    <property type="match status" value="1"/>
</dbReference>
<sequence>MTTTRFSALIAERTRSSHSDSEGATFMSDLMKGHGTKRDYAELSAQHWYIYEALESCAADLADDAVASPFLAPELRRLPQLERDLEHLFGSDWRSEISALPTTAAYADRIREVASSPASFIAHHYTRYLGDLSGGQFIARLVRRHYGLGDRGVEFYDFDQIENIDAFKENYRMLLDSAPWNDIEREHMIEETLLAYRFNSDLFTDLHRAKVA</sequence>
<dbReference type="Proteomes" id="UP000662814">
    <property type="component" value="Chromosome"/>
</dbReference>
<evidence type="ECO:0000256" key="1">
    <source>
        <dbReference type="ARBA" id="ARBA00022617"/>
    </source>
</evidence>